<comment type="subcellular location">
    <subcellularLocation>
        <location evidence="1 13">Cytoplasm</location>
    </subcellularLocation>
</comment>
<dbReference type="InterPro" id="IPR040072">
    <property type="entry name" value="Methyltransferase_A"/>
</dbReference>
<organism evidence="15 16">
    <name type="scientific">Limihaloglobus sulfuriphilus</name>
    <dbReference type="NCBI Taxonomy" id="1851148"/>
    <lineage>
        <taxon>Bacteria</taxon>
        <taxon>Pseudomonadati</taxon>
        <taxon>Planctomycetota</taxon>
        <taxon>Phycisphaerae</taxon>
        <taxon>Sedimentisphaerales</taxon>
        <taxon>Sedimentisphaeraceae</taxon>
        <taxon>Limihaloglobus</taxon>
    </lineage>
</organism>
<evidence type="ECO:0000256" key="1">
    <source>
        <dbReference type="ARBA" id="ARBA00004496"/>
    </source>
</evidence>
<dbReference type="RefSeq" id="WP_146684609.1">
    <property type="nucleotide sequence ID" value="NZ_CP019646.1"/>
</dbReference>
<dbReference type="SUPFAM" id="SSF102114">
    <property type="entry name" value="Radical SAM enzymes"/>
    <property type="match status" value="1"/>
</dbReference>
<evidence type="ECO:0000256" key="6">
    <source>
        <dbReference type="ARBA" id="ARBA00022603"/>
    </source>
</evidence>
<reference evidence="16" key="1">
    <citation type="submission" date="2017-02" db="EMBL/GenBank/DDBJ databases">
        <title>Comparative genomics and description of representatives of a novel lineage of planctomycetes thriving in anoxic sediments.</title>
        <authorList>
            <person name="Spring S."/>
            <person name="Bunk B."/>
            <person name="Sproer C."/>
        </authorList>
    </citation>
    <scope>NUCLEOTIDE SEQUENCE [LARGE SCALE GENOMIC DNA]</scope>
    <source>
        <strain evidence="16">SM-Chi-D1</strain>
    </source>
</reference>
<dbReference type="SFLD" id="SFLDG01062">
    <property type="entry name" value="methyltransferase_(Class_A)"/>
    <property type="match status" value="1"/>
</dbReference>
<dbReference type="GO" id="GO:0000049">
    <property type="term" value="F:tRNA binding"/>
    <property type="evidence" value="ECO:0007669"/>
    <property type="project" value="UniProtKB-UniRule"/>
</dbReference>
<evidence type="ECO:0000256" key="5">
    <source>
        <dbReference type="ARBA" id="ARBA00022552"/>
    </source>
</evidence>
<dbReference type="InterPro" id="IPR027492">
    <property type="entry name" value="RNA_MTrfase_RlmN"/>
</dbReference>
<keyword evidence="12 13" id="KW-1015">Disulfide bond</keyword>
<comment type="caution">
    <text evidence="13">Lacks conserved residue(s) required for the propagation of feature annotation.</text>
</comment>
<dbReference type="NCBIfam" id="TIGR00048">
    <property type="entry name" value="rRNA_mod_RlmN"/>
    <property type="match status" value="1"/>
</dbReference>
<dbReference type="SFLD" id="SFLDF00275">
    <property type="entry name" value="adenosine_C2_methyltransferase"/>
    <property type="match status" value="1"/>
</dbReference>
<evidence type="ECO:0000256" key="10">
    <source>
        <dbReference type="ARBA" id="ARBA00023004"/>
    </source>
</evidence>
<dbReference type="Gene3D" id="3.20.20.70">
    <property type="entry name" value="Aldolase class I"/>
    <property type="match status" value="1"/>
</dbReference>
<evidence type="ECO:0000256" key="9">
    <source>
        <dbReference type="ARBA" id="ARBA00022723"/>
    </source>
</evidence>
<dbReference type="GO" id="GO:0070040">
    <property type="term" value="F:rRNA (adenine(2503)-C2-)-methyltransferase activity"/>
    <property type="evidence" value="ECO:0007669"/>
    <property type="project" value="UniProtKB-UniRule"/>
</dbReference>
<dbReference type="PANTHER" id="PTHR30544">
    <property type="entry name" value="23S RRNA METHYLTRANSFERASE"/>
    <property type="match status" value="1"/>
</dbReference>
<dbReference type="FunFam" id="3.20.20.70:FF:000014">
    <property type="entry name" value="Probable dual-specificity RNA methyltransferase RlmN"/>
    <property type="match status" value="1"/>
</dbReference>
<evidence type="ECO:0000256" key="12">
    <source>
        <dbReference type="ARBA" id="ARBA00023157"/>
    </source>
</evidence>
<dbReference type="OrthoDB" id="9793973at2"/>
<dbReference type="GO" id="GO:0070475">
    <property type="term" value="P:rRNA base methylation"/>
    <property type="evidence" value="ECO:0007669"/>
    <property type="project" value="UniProtKB-UniRule"/>
</dbReference>
<gene>
    <name evidence="13 15" type="primary">rlmN</name>
    <name evidence="15" type="ORF">SMSP2_02799</name>
</gene>
<dbReference type="PIRSF" id="PIRSF006004">
    <property type="entry name" value="CHP00048"/>
    <property type="match status" value="1"/>
</dbReference>
<comment type="cofactor">
    <cofactor evidence="13">
        <name>[4Fe-4S] cluster</name>
        <dbReference type="ChEBI" id="CHEBI:49883"/>
    </cofactor>
    <text evidence="13">Binds 1 [4Fe-4S] cluster. The cluster is coordinated with 3 cysteines and an exchangeable S-adenosyl-L-methionine.</text>
</comment>
<dbReference type="Proteomes" id="UP000188181">
    <property type="component" value="Chromosome"/>
</dbReference>
<dbReference type="PROSITE" id="PS51918">
    <property type="entry name" value="RADICAL_SAM"/>
    <property type="match status" value="1"/>
</dbReference>
<dbReference type="KEGG" id="pbas:SMSP2_02799"/>
<dbReference type="STRING" id="1851148.SMSP2_02799"/>
<evidence type="ECO:0000256" key="13">
    <source>
        <dbReference type="HAMAP-Rule" id="MF_01849"/>
    </source>
</evidence>
<keyword evidence="3 13" id="KW-0004">4Fe-4S</keyword>
<dbReference type="GO" id="GO:0019843">
    <property type="term" value="F:rRNA binding"/>
    <property type="evidence" value="ECO:0007669"/>
    <property type="project" value="UniProtKB-UniRule"/>
</dbReference>
<keyword evidence="5 13" id="KW-0698">rRNA processing</keyword>
<comment type="miscellaneous">
    <text evidence="13">Reaction proceeds by a ping-pong mechanism involving intermediate methylation of a conserved cysteine residue.</text>
</comment>
<comment type="catalytic activity">
    <reaction evidence="13">
        <text>adenosine(2503) in 23S rRNA + 2 reduced [2Fe-2S]-[ferredoxin] + 2 S-adenosyl-L-methionine = 2-methyladenosine(2503) in 23S rRNA + 5'-deoxyadenosine + L-methionine + 2 oxidized [2Fe-2S]-[ferredoxin] + S-adenosyl-L-homocysteine</text>
        <dbReference type="Rhea" id="RHEA:42916"/>
        <dbReference type="Rhea" id="RHEA-COMP:10000"/>
        <dbReference type="Rhea" id="RHEA-COMP:10001"/>
        <dbReference type="Rhea" id="RHEA-COMP:10152"/>
        <dbReference type="Rhea" id="RHEA-COMP:10282"/>
        <dbReference type="ChEBI" id="CHEBI:17319"/>
        <dbReference type="ChEBI" id="CHEBI:33737"/>
        <dbReference type="ChEBI" id="CHEBI:33738"/>
        <dbReference type="ChEBI" id="CHEBI:57844"/>
        <dbReference type="ChEBI" id="CHEBI:57856"/>
        <dbReference type="ChEBI" id="CHEBI:59789"/>
        <dbReference type="ChEBI" id="CHEBI:74411"/>
        <dbReference type="ChEBI" id="CHEBI:74497"/>
        <dbReference type="EC" id="2.1.1.192"/>
    </reaction>
</comment>
<sequence length="349" mass="39123">MQDLHKDLKSLTLDQLENIVEGFGSKSFHAAYLYEYIHSRDGVYVNDVTTLSKGLRAQLIENGWYISQLKTVEKFTDPDGTLKYLFENEDGGRFESVLLNDDNRLTLCISSQCGCRMGCKFCATARLEFRQDLSVGQIVDQVYRVNADAGRIDNVVFMGMGEPFDNTENVFAAADILNSAKGLNIGARHITISTCGIPGPIEALACHDKQYRLAVSLHAADDQTRRKLMPVNSKYPLKDLLSAVKNYCRQTNRRVTFEYCLIDGVNDSADNAKQLVKLIEGIKCNVNLIEFNPFEGCSFKSSPRRKIQAFRDVLDMAGIEAHTRYKRGRSIKAACGQLGADWLEKQLCS</sequence>
<dbReference type="SFLD" id="SFLDS00029">
    <property type="entry name" value="Radical_SAM"/>
    <property type="match status" value="1"/>
</dbReference>
<dbReference type="InterPro" id="IPR013785">
    <property type="entry name" value="Aldolase_TIM"/>
</dbReference>
<dbReference type="CDD" id="cd01335">
    <property type="entry name" value="Radical_SAM"/>
    <property type="match status" value="1"/>
</dbReference>
<evidence type="ECO:0000256" key="4">
    <source>
        <dbReference type="ARBA" id="ARBA00022490"/>
    </source>
</evidence>
<evidence type="ECO:0000256" key="8">
    <source>
        <dbReference type="ARBA" id="ARBA00022691"/>
    </source>
</evidence>
<keyword evidence="11 13" id="KW-0411">Iron-sulfur</keyword>
<feature type="binding site" evidence="13">
    <location>
        <position position="119"/>
    </location>
    <ligand>
        <name>[4Fe-4S] cluster</name>
        <dbReference type="ChEBI" id="CHEBI:49883"/>
        <note>4Fe-4S-S-AdoMet</note>
    </ligand>
</feature>
<dbReference type="Pfam" id="PF04055">
    <property type="entry name" value="Radical_SAM"/>
    <property type="match status" value="1"/>
</dbReference>
<feature type="domain" description="Radical SAM core" evidence="14">
    <location>
        <begin position="101"/>
        <end position="329"/>
    </location>
</feature>
<dbReference type="PANTHER" id="PTHR30544:SF5">
    <property type="entry name" value="RADICAL SAM CORE DOMAIN-CONTAINING PROTEIN"/>
    <property type="match status" value="1"/>
</dbReference>
<evidence type="ECO:0000313" key="15">
    <source>
        <dbReference type="EMBL" id="AQQ72415.1"/>
    </source>
</evidence>
<feature type="binding site" evidence="13">
    <location>
        <position position="193"/>
    </location>
    <ligand>
        <name>S-adenosyl-L-methionine</name>
        <dbReference type="ChEBI" id="CHEBI:59789"/>
    </ligand>
</feature>
<keyword evidence="7 13" id="KW-0808">Transferase</keyword>
<keyword evidence="16" id="KW-1185">Reference proteome</keyword>
<feature type="active site" description="Proton acceptor" evidence="13">
    <location>
        <position position="95"/>
    </location>
</feature>
<dbReference type="Gene3D" id="1.10.150.530">
    <property type="match status" value="1"/>
</dbReference>
<feature type="active site" description="S-methylcysteine intermediate" evidence="13">
    <location>
        <position position="335"/>
    </location>
</feature>
<dbReference type="InterPro" id="IPR058240">
    <property type="entry name" value="rSAM_sf"/>
</dbReference>
<keyword evidence="13" id="KW-0819">tRNA processing</keyword>
<evidence type="ECO:0000256" key="3">
    <source>
        <dbReference type="ARBA" id="ARBA00022485"/>
    </source>
</evidence>
<evidence type="ECO:0000313" key="16">
    <source>
        <dbReference type="Proteomes" id="UP000188181"/>
    </source>
</evidence>
<dbReference type="GO" id="GO:0030488">
    <property type="term" value="P:tRNA methylation"/>
    <property type="evidence" value="ECO:0007669"/>
    <property type="project" value="UniProtKB-UniRule"/>
</dbReference>
<name>A0A1Q2MI76_9BACT</name>
<evidence type="ECO:0000256" key="7">
    <source>
        <dbReference type="ARBA" id="ARBA00022679"/>
    </source>
</evidence>
<feature type="binding site" evidence="13">
    <location>
        <position position="292"/>
    </location>
    <ligand>
        <name>S-adenosyl-L-methionine</name>
        <dbReference type="ChEBI" id="CHEBI:59789"/>
    </ligand>
</feature>
<keyword evidence="10 13" id="KW-0408">Iron</keyword>
<dbReference type="EC" id="2.1.1.192" evidence="13"/>
<evidence type="ECO:0000259" key="14">
    <source>
        <dbReference type="PROSITE" id="PS51918"/>
    </source>
</evidence>
<keyword evidence="6 13" id="KW-0489">Methyltransferase</keyword>
<dbReference type="HAMAP" id="MF_01849">
    <property type="entry name" value="RNA_methyltr_RlmN"/>
    <property type="match status" value="1"/>
</dbReference>
<dbReference type="AlphaFoldDB" id="A0A1Q2MI76"/>
<comment type="similarity">
    <text evidence="2 13">Belongs to the radical SAM superfamily. RlmN family.</text>
</comment>
<dbReference type="InterPro" id="IPR004383">
    <property type="entry name" value="rRNA_lsu_MTrfase_RlmN/Cfr"/>
</dbReference>
<dbReference type="GO" id="GO:0002935">
    <property type="term" value="F:tRNA (adenine(37)-C2)-methyltransferase activity"/>
    <property type="evidence" value="ECO:0007669"/>
    <property type="project" value="UniProtKB-UniRule"/>
</dbReference>
<comment type="function">
    <text evidence="13">Specifically methylates position 2 of adenine 2503 in 23S rRNA and position 2 of adenine 37 in tRNAs.</text>
</comment>
<feature type="binding site" evidence="13">
    <location>
        <position position="115"/>
    </location>
    <ligand>
        <name>[4Fe-4S] cluster</name>
        <dbReference type="ChEBI" id="CHEBI:49883"/>
        <note>4Fe-4S-S-AdoMet</note>
    </ligand>
</feature>
<comment type="catalytic activity">
    <reaction evidence="13">
        <text>adenosine(37) in tRNA + 2 reduced [2Fe-2S]-[ferredoxin] + 2 S-adenosyl-L-methionine = 2-methyladenosine(37) in tRNA + 5'-deoxyadenosine + L-methionine + 2 oxidized [2Fe-2S]-[ferredoxin] + S-adenosyl-L-homocysteine</text>
        <dbReference type="Rhea" id="RHEA:43332"/>
        <dbReference type="Rhea" id="RHEA-COMP:10000"/>
        <dbReference type="Rhea" id="RHEA-COMP:10001"/>
        <dbReference type="Rhea" id="RHEA-COMP:10162"/>
        <dbReference type="Rhea" id="RHEA-COMP:10485"/>
        <dbReference type="ChEBI" id="CHEBI:17319"/>
        <dbReference type="ChEBI" id="CHEBI:33737"/>
        <dbReference type="ChEBI" id="CHEBI:33738"/>
        <dbReference type="ChEBI" id="CHEBI:57844"/>
        <dbReference type="ChEBI" id="CHEBI:57856"/>
        <dbReference type="ChEBI" id="CHEBI:59789"/>
        <dbReference type="ChEBI" id="CHEBI:74411"/>
        <dbReference type="ChEBI" id="CHEBI:74497"/>
        <dbReference type="EC" id="2.1.1.192"/>
    </reaction>
</comment>
<accession>A0A1Q2MI76</accession>
<protein>
    <recommendedName>
        <fullName evidence="13">Probable dual-specificity RNA methyltransferase RlmN</fullName>
        <ecNumber evidence="13">2.1.1.192</ecNumber>
    </recommendedName>
    <alternativeName>
        <fullName evidence="13">23S rRNA (adenine(2503)-C(2))-methyltransferase</fullName>
    </alternativeName>
    <alternativeName>
        <fullName evidence="13">23S rRNA m2A2503 methyltransferase</fullName>
    </alternativeName>
    <alternativeName>
        <fullName evidence="13">Ribosomal RNA large subunit methyltransferase N</fullName>
    </alternativeName>
    <alternativeName>
        <fullName evidence="13">tRNA (adenine(37)-C(2))-methyltransferase</fullName>
    </alternativeName>
    <alternativeName>
        <fullName evidence="13">tRNA m2A37 methyltransferase</fullName>
    </alternativeName>
</protein>
<dbReference type="GO" id="GO:0051539">
    <property type="term" value="F:4 iron, 4 sulfur cluster binding"/>
    <property type="evidence" value="ECO:0007669"/>
    <property type="project" value="UniProtKB-UniRule"/>
</dbReference>
<dbReference type="EMBL" id="CP019646">
    <property type="protein sequence ID" value="AQQ72415.1"/>
    <property type="molecule type" value="Genomic_DNA"/>
</dbReference>
<dbReference type="InterPro" id="IPR007197">
    <property type="entry name" value="rSAM"/>
</dbReference>
<evidence type="ECO:0000256" key="11">
    <source>
        <dbReference type="ARBA" id="ARBA00023014"/>
    </source>
</evidence>
<proteinExistence type="inferred from homology"/>
<feature type="binding site" evidence="13">
    <location>
        <begin position="216"/>
        <end position="218"/>
    </location>
    <ligand>
        <name>S-adenosyl-L-methionine</name>
        <dbReference type="ChEBI" id="CHEBI:59789"/>
    </ligand>
</feature>
<keyword evidence="9 13" id="KW-0479">Metal-binding</keyword>
<feature type="binding site" evidence="13">
    <location>
        <position position="122"/>
    </location>
    <ligand>
        <name>[4Fe-4S] cluster</name>
        <dbReference type="ChEBI" id="CHEBI:49883"/>
        <note>4Fe-4S-S-AdoMet</note>
    </ligand>
</feature>
<dbReference type="GO" id="GO:0046872">
    <property type="term" value="F:metal ion binding"/>
    <property type="evidence" value="ECO:0007669"/>
    <property type="project" value="UniProtKB-KW"/>
</dbReference>
<feature type="binding site" evidence="13">
    <location>
        <begin position="161"/>
        <end position="162"/>
    </location>
    <ligand>
        <name>S-adenosyl-L-methionine</name>
        <dbReference type="ChEBI" id="CHEBI:59789"/>
    </ligand>
</feature>
<evidence type="ECO:0000256" key="2">
    <source>
        <dbReference type="ARBA" id="ARBA00007544"/>
    </source>
</evidence>
<keyword evidence="4 13" id="KW-0963">Cytoplasm</keyword>
<keyword evidence="8 13" id="KW-0949">S-adenosyl-L-methionine</keyword>
<dbReference type="GO" id="GO:0005737">
    <property type="term" value="C:cytoplasm"/>
    <property type="evidence" value="ECO:0007669"/>
    <property type="project" value="UniProtKB-SubCell"/>
</dbReference>